<evidence type="ECO:0000313" key="2">
    <source>
        <dbReference type="Proteomes" id="UP001163324"/>
    </source>
</evidence>
<reference evidence="1" key="1">
    <citation type="submission" date="2022-10" db="EMBL/GenBank/DDBJ databases">
        <title>Complete Genome of Trichothecium roseum strain YXFP-22015, a Plant Pathogen Isolated from Citrus.</title>
        <authorList>
            <person name="Wang Y."/>
            <person name="Zhu L."/>
        </authorList>
    </citation>
    <scope>NUCLEOTIDE SEQUENCE</scope>
    <source>
        <strain evidence="1">YXFP-22015</strain>
    </source>
</reference>
<name>A0ACC0V9E7_9HYPO</name>
<proteinExistence type="predicted"/>
<dbReference type="Proteomes" id="UP001163324">
    <property type="component" value="Chromosome 2"/>
</dbReference>
<sequence>MATGLDRIERFFGKRKASTASSAPSSEPSSPTTPIDIQFPSPSFIRPKTSRMAARDEFRKQEPGRCPTTPSLHTPQRKTSSETDDENFSHFNTRTPPTLVRTSGESLISALNGLDFPNPPTKSSSPSFLTPQFTHFNTKSLVDELEQRLVRPSSPLKLNIPNARLYTPSVSDQEDDLSPTATDTEKFPDFFRVAQRSLPTPELSPELGPVFDPQLQQTRPVDILDKSLCKDTKCRLEETPDNRPVSHLSLPSIRSEGSSSSSSYEEPCMREFFSLEDDEVAESYFDPALLETPMESSTSTLPLCEPPFLTLSSPQPSRQASLAALKAARIAGQYNFDMLYIANLWSETDSKSTSEASPRASMAGMKGAILAGYGLHQAPSPFQISAQVHFKILNADGWLEYRDQQAQAEDFGNAYACAFHAEHHEHQDAPGNNSSRHASRGMVFAAYRKLRADGNMEYSTKADLALLRRDVEALVEMLIDMDAARRQRNPVLKV</sequence>
<organism evidence="1 2">
    <name type="scientific">Trichothecium roseum</name>
    <dbReference type="NCBI Taxonomy" id="47278"/>
    <lineage>
        <taxon>Eukaryota</taxon>
        <taxon>Fungi</taxon>
        <taxon>Dikarya</taxon>
        <taxon>Ascomycota</taxon>
        <taxon>Pezizomycotina</taxon>
        <taxon>Sordariomycetes</taxon>
        <taxon>Hypocreomycetidae</taxon>
        <taxon>Hypocreales</taxon>
        <taxon>Hypocreales incertae sedis</taxon>
        <taxon>Trichothecium</taxon>
    </lineage>
</organism>
<dbReference type="EMBL" id="CM047941">
    <property type="protein sequence ID" value="KAI9903016.1"/>
    <property type="molecule type" value="Genomic_DNA"/>
</dbReference>
<evidence type="ECO:0000313" key="1">
    <source>
        <dbReference type="EMBL" id="KAI9903016.1"/>
    </source>
</evidence>
<comment type="caution">
    <text evidence="1">The sequence shown here is derived from an EMBL/GenBank/DDBJ whole genome shotgun (WGS) entry which is preliminary data.</text>
</comment>
<protein>
    <submittedName>
        <fullName evidence="1">Uncharacterized protein</fullName>
    </submittedName>
</protein>
<keyword evidence="2" id="KW-1185">Reference proteome</keyword>
<accession>A0ACC0V9E7</accession>
<gene>
    <name evidence="1" type="ORF">N3K66_002368</name>
</gene>